<comment type="similarity">
    <text evidence="1">Belongs to the Ole e I family.</text>
</comment>
<dbReference type="InterPro" id="IPR006040">
    <property type="entry name" value="Allergen_Ole_e_I_CS"/>
</dbReference>
<feature type="chain" id="PRO_5014776784" evidence="3">
    <location>
        <begin position="33"/>
        <end position="169"/>
    </location>
</feature>
<feature type="signal peptide" evidence="3">
    <location>
        <begin position="1"/>
        <end position="32"/>
    </location>
</feature>
<dbReference type="PROSITE" id="PS00925">
    <property type="entry name" value="OLEEI"/>
    <property type="match status" value="1"/>
</dbReference>
<reference evidence="4" key="1">
    <citation type="submission" date="2018-02" db="EMBL/GenBank/DDBJ databases">
        <authorList>
            <person name="Cohen D.B."/>
            <person name="Kent A.D."/>
        </authorList>
    </citation>
    <scope>NUCLEOTIDE SEQUENCE</scope>
</reference>
<dbReference type="GO" id="GO:0005615">
    <property type="term" value="C:extracellular space"/>
    <property type="evidence" value="ECO:0007669"/>
    <property type="project" value="InterPro"/>
</dbReference>
<evidence type="ECO:0000313" key="4">
    <source>
        <dbReference type="EMBL" id="SPD03744.1"/>
    </source>
</evidence>
<dbReference type="PANTHER" id="PTHR31614:SF20">
    <property type="entry name" value="POLLEN PROTEIN OLE E I-LIKE PROTEIN"/>
    <property type="match status" value="1"/>
</dbReference>
<evidence type="ECO:0000256" key="1">
    <source>
        <dbReference type="ARBA" id="ARBA00010049"/>
    </source>
</evidence>
<proteinExistence type="inferred from homology"/>
<accession>A0A2N9GWP5</accession>
<keyword evidence="2" id="KW-1015">Disulfide bond</keyword>
<dbReference type="PANTHER" id="PTHR31614">
    <property type="entry name" value="PROTEIN DOWNSTREAM OF FLC-RELATED"/>
    <property type="match status" value="1"/>
</dbReference>
<sequence length="169" mass="18701">MIPRGGKMAKTFAVAVLIATIFCFASLSLAQADETFFVEGKVYCDTCRVQFETKISEPLADAKVRLECRKRDENGDLTYSIDGVTNKNGIYRLPVEGDHEEEICEVKAIKSTRSDCVDPMAGYEKARITLTNKNGLSSDARYANSLGFMKKEALPNCIDVLNELGFNPL</sequence>
<dbReference type="AlphaFoldDB" id="A0A2N9GWP5"/>
<name>A0A2N9GWP5_FAGSY</name>
<evidence type="ECO:0000256" key="3">
    <source>
        <dbReference type="SAM" id="SignalP"/>
    </source>
</evidence>
<protein>
    <submittedName>
        <fullName evidence="4">Uncharacterized protein</fullName>
    </submittedName>
</protein>
<dbReference type="InterPro" id="IPR006041">
    <property type="entry name" value="Pollen_Ole_e1_allergen"/>
</dbReference>
<organism evidence="4">
    <name type="scientific">Fagus sylvatica</name>
    <name type="common">Beechnut</name>
    <dbReference type="NCBI Taxonomy" id="28930"/>
    <lineage>
        <taxon>Eukaryota</taxon>
        <taxon>Viridiplantae</taxon>
        <taxon>Streptophyta</taxon>
        <taxon>Embryophyta</taxon>
        <taxon>Tracheophyta</taxon>
        <taxon>Spermatophyta</taxon>
        <taxon>Magnoliopsida</taxon>
        <taxon>eudicotyledons</taxon>
        <taxon>Gunneridae</taxon>
        <taxon>Pentapetalae</taxon>
        <taxon>rosids</taxon>
        <taxon>fabids</taxon>
        <taxon>Fagales</taxon>
        <taxon>Fagaceae</taxon>
        <taxon>Fagus</taxon>
    </lineage>
</organism>
<evidence type="ECO:0000256" key="2">
    <source>
        <dbReference type="ARBA" id="ARBA00023157"/>
    </source>
</evidence>
<dbReference type="EMBL" id="OIVN01002446">
    <property type="protein sequence ID" value="SPD03744.1"/>
    <property type="molecule type" value="Genomic_DNA"/>
</dbReference>
<keyword evidence="3" id="KW-0732">Signal</keyword>
<dbReference type="Pfam" id="PF01190">
    <property type="entry name" value="Pollen_Ole_e_1"/>
    <property type="match status" value="1"/>
</dbReference>
<gene>
    <name evidence="4" type="ORF">FSB_LOCUS31626</name>
</gene>